<evidence type="ECO:0000313" key="2">
    <source>
        <dbReference type="EMBL" id="OAL10104.1"/>
    </source>
</evidence>
<gene>
    <name evidence="2" type="ORF">A6V39_04280</name>
</gene>
<proteinExistence type="predicted"/>
<reference evidence="3" key="1">
    <citation type="submission" date="2016-04" db="EMBL/GenBank/DDBJ databases">
        <authorList>
            <person name="Quiroz-Castaneda R.E."/>
            <person name="Martinez-Ocampo F."/>
        </authorList>
    </citation>
    <scope>NUCLEOTIDE SEQUENCE [LARGE SCALE GENOMIC DNA]</scope>
    <source>
        <strain evidence="3">INIFAP01</strain>
    </source>
</reference>
<evidence type="ECO:0000313" key="3">
    <source>
        <dbReference type="Proteomes" id="UP000077623"/>
    </source>
</evidence>
<protein>
    <submittedName>
        <fullName evidence="2">Uncharacterized protein</fullName>
    </submittedName>
</protein>
<dbReference type="EMBL" id="LWUJ01000012">
    <property type="protein sequence ID" value="OAL10104.1"/>
    <property type="molecule type" value="Genomic_DNA"/>
</dbReference>
<dbReference type="InterPro" id="IPR035325">
    <property type="entry name" value="DUF5385"/>
</dbReference>
<evidence type="ECO:0000256" key="1">
    <source>
        <dbReference type="SAM" id="Phobius"/>
    </source>
</evidence>
<keyword evidence="3" id="KW-1185">Reference proteome</keyword>
<keyword evidence="1" id="KW-0472">Membrane</keyword>
<keyword evidence="1" id="KW-0812">Transmembrane</keyword>
<feature type="transmembrane region" description="Helical" evidence="1">
    <location>
        <begin position="12"/>
        <end position="31"/>
    </location>
</feature>
<dbReference type="AlphaFoldDB" id="A0A1A9QDD6"/>
<name>A0A1A9QDD6_9MOLU</name>
<sequence length="233" mass="28179">MSLNTILIQNLHSFLVSILPAAVLIWFIWYLQKKKAEESSKRRGLGRKGKKDHLWLIIKEYLHLNNIHGQRIHSAYAFERPEKEELHEEIKKCEIFKAKAIAKKNKQKYIKEKYPDRFPIEDYFDALEKETAELNKQYISELKHEFKSHRRELIEKNKRGFNKRRRYVIIYRLENPNNNEVSNWYALEAEIFSNYDANSKLKDRVVINKEVDYEKELSWLLPQKLEKEKSKKK</sequence>
<dbReference type="Pfam" id="PF17359">
    <property type="entry name" value="DUF5385"/>
    <property type="match status" value="2"/>
</dbReference>
<dbReference type="RefSeq" id="WP_187150490.1">
    <property type="nucleotide sequence ID" value="NZ_LWUJ01000012.1"/>
</dbReference>
<dbReference type="STRING" id="432608.A6V39_04280"/>
<keyword evidence="1" id="KW-1133">Transmembrane helix</keyword>
<accession>A0A1A9QDD6</accession>
<comment type="caution">
    <text evidence="2">The sequence shown here is derived from an EMBL/GenBank/DDBJ whole genome shotgun (WGS) entry which is preliminary data.</text>
</comment>
<dbReference type="Proteomes" id="UP000077623">
    <property type="component" value="Unassembled WGS sequence"/>
</dbReference>
<organism evidence="2 3">
    <name type="scientific">Candidatus Mycoplasma haematobovis</name>
    <dbReference type="NCBI Taxonomy" id="432608"/>
    <lineage>
        <taxon>Bacteria</taxon>
        <taxon>Bacillati</taxon>
        <taxon>Mycoplasmatota</taxon>
        <taxon>Mollicutes</taxon>
        <taxon>Mycoplasmataceae</taxon>
        <taxon>Mycoplasma</taxon>
    </lineage>
</organism>